<dbReference type="EMBL" id="JAVRHK010000004">
    <property type="protein sequence ID" value="MDT0676408.1"/>
    <property type="molecule type" value="Genomic_DNA"/>
</dbReference>
<keyword evidence="2" id="KW-0238">DNA-binding</keyword>
<evidence type="ECO:0000313" key="5">
    <source>
        <dbReference type="Proteomes" id="UP001262582"/>
    </source>
</evidence>
<evidence type="ECO:0000256" key="2">
    <source>
        <dbReference type="ARBA" id="ARBA00023125"/>
    </source>
</evidence>
<evidence type="ECO:0000313" key="4">
    <source>
        <dbReference type="EMBL" id="MDT0676408.1"/>
    </source>
</evidence>
<keyword evidence="5" id="KW-1185">Reference proteome</keyword>
<reference evidence="4 5" key="1">
    <citation type="submission" date="2023-09" db="EMBL/GenBank/DDBJ databases">
        <authorList>
            <person name="Rey-Velasco X."/>
        </authorList>
    </citation>
    <scope>NUCLEOTIDE SEQUENCE [LARGE SCALE GENOMIC DNA]</scope>
    <source>
        <strain evidence="4 5">F117</strain>
    </source>
</reference>
<evidence type="ECO:0000256" key="3">
    <source>
        <dbReference type="ARBA" id="ARBA00023163"/>
    </source>
</evidence>
<protein>
    <submittedName>
        <fullName evidence="4">Transcriptional regulator</fullName>
    </submittedName>
</protein>
<evidence type="ECO:0000256" key="1">
    <source>
        <dbReference type="ARBA" id="ARBA00023015"/>
    </source>
</evidence>
<proteinExistence type="predicted"/>
<dbReference type="Gene3D" id="1.10.10.10">
    <property type="entry name" value="Winged helix-like DNA-binding domain superfamily/Winged helix DNA-binding domain"/>
    <property type="match status" value="1"/>
</dbReference>
<dbReference type="PANTHER" id="PTHR38465">
    <property type="entry name" value="HTH-TYPE TRANSCRIPTIONAL REGULATOR MJ1563-RELATED"/>
    <property type="match status" value="1"/>
</dbReference>
<name>A0ABU3D4F3_9FLAO</name>
<dbReference type="InterPro" id="IPR036390">
    <property type="entry name" value="WH_DNA-bd_sf"/>
</dbReference>
<comment type="caution">
    <text evidence="4">The sequence shown here is derived from an EMBL/GenBank/DDBJ whole genome shotgun (WGS) entry which is preliminary data.</text>
</comment>
<sequence length="165" mass="19186">MTLAYMNCCSPEKRKLIEEIGVHFEKIHQLAPLAARIYAIMVLSPADGQTFEEIMTITEASKSSVSTQLNLLLQLKKVEYFTKSGDRKRYFRANRLYLKTTLEGYLEDITQELELLDKITEFNSTYNKEKFEKTGATALLFKDYLLNQEQNIRNIINKMSEIQNN</sequence>
<dbReference type="InterPro" id="IPR036388">
    <property type="entry name" value="WH-like_DNA-bd_sf"/>
</dbReference>
<keyword evidence="1" id="KW-0805">Transcription regulation</keyword>
<dbReference type="SUPFAM" id="SSF46785">
    <property type="entry name" value="Winged helix' DNA-binding domain"/>
    <property type="match status" value="1"/>
</dbReference>
<dbReference type="RefSeq" id="WP_311502753.1">
    <property type="nucleotide sequence ID" value="NZ_JAVRHK010000004.1"/>
</dbReference>
<dbReference type="Proteomes" id="UP001262582">
    <property type="component" value="Unassembled WGS sequence"/>
</dbReference>
<organism evidence="4 5">
    <name type="scientific">Autumnicola musiva</name>
    <dbReference type="NCBI Taxonomy" id="3075589"/>
    <lineage>
        <taxon>Bacteria</taxon>
        <taxon>Pseudomonadati</taxon>
        <taxon>Bacteroidota</taxon>
        <taxon>Flavobacteriia</taxon>
        <taxon>Flavobacteriales</taxon>
        <taxon>Flavobacteriaceae</taxon>
        <taxon>Autumnicola</taxon>
    </lineage>
</organism>
<dbReference type="PANTHER" id="PTHR38465:SF1">
    <property type="entry name" value="HTH-TYPE TRANSCRIPTIONAL REGULATOR MJ1563-RELATED"/>
    <property type="match status" value="1"/>
</dbReference>
<dbReference type="InterPro" id="IPR052362">
    <property type="entry name" value="HTH-GbsR_regulator"/>
</dbReference>
<keyword evidence="3" id="KW-0804">Transcription</keyword>
<gene>
    <name evidence="4" type="ORF">RM539_07420</name>
</gene>
<accession>A0ABU3D4F3</accession>